<accession>A0A1G6S127</accession>
<dbReference type="PANTHER" id="PTHR43194:SF2">
    <property type="entry name" value="PEROXISOMAL MEMBRANE PROTEIN LPX1"/>
    <property type="match status" value="1"/>
</dbReference>
<protein>
    <submittedName>
        <fullName evidence="3">Lysophospholipase, alpha-beta hydrolase superfamily</fullName>
    </submittedName>
</protein>
<feature type="domain" description="AB hydrolase-1" evidence="2">
    <location>
        <begin position="56"/>
        <end position="208"/>
    </location>
</feature>
<dbReference type="AlphaFoldDB" id="A0A1G6S127"/>
<dbReference type="InterPro" id="IPR029058">
    <property type="entry name" value="AB_hydrolase_fold"/>
</dbReference>
<dbReference type="PANTHER" id="PTHR43194">
    <property type="entry name" value="HYDROLASE ALPHA/BETA FOLD FAMILY"/>
    <property type="match status" value="1"/>
</dbReference>
<keyword evidence="4" id="KW-1185">Reference proteome</keyword>
<keyword evidence="1" id="KW-0732">Signal</keyword>
<dbReference type="Proteomes" id="UP000199501">
    <property type="component" value="Unassembled WGS sequence"/>
</dbReference>
<evidence type="ECO:0000313" key="3">
    <source>
        <dbReference type="EMBL" id="SDD10371.1"/>
    </source>
</evidence>
<dbReference type="InterPro" id="IPR050228">
    <property type="entry name" value="Carboxylesterase_BioH"/>
</dbReference>
<dbReference type="Gene3D" id="3.40.50.1820">
    <property type="entry name" value="alpha/beta hydrolase"/>
    <property type="match status" value="1"/>
</dbReference>
<dbReference type="SUPFAM" id="SSF53474">
    <property type="entry name" value="alpha/beta-Hydrolases"/>
    <property type="match status" value="1"/>
</dbReference>
<dbReference type="EMBL" id="FMZZ01000007">
    <property type="protein sequence ID" value="SDD10371.1"/>
    <property type="molecule type" value="Genomic_DNA"/>
</dbReference>
<dbReference type="InterPro" id="IPR000073">
    <property type="entry name" value="AB_hydrolase_1"/>
</dbReference>
<dbReference type="Pfam" id="PF00561">
    <property type="entry name" value="Abhydrolase_1"/>
    <property type="match status" value="1"/>
</dbReference>
<dbReference type="RefSeq" id="WP_175482865.1">
    <property type="nucleotide sequence ID" value="NZ_FMZZ01000007.1"/>
</dbReference>
<organism evidence="3 4">
    <name type="scientific">Actinokineospora iranica</name>
    <dbReference type="NCBI Taxonomy" id="1271860"/>
    <lineage>
        <taxon>Bacteria</taxon>
        <taxon>Bacillati</taxon>
        <taxon>Actinomycetota</taxon>
        <taxon>Actinomycetes</taxon>
        <taxon>Pseudonocardiales</taxon>
        <taxon>Pseudonocardiaceae</taxon>
        <taxon>Actinokineospora</taxon>
    </lineage>
</organism>
<evidence type="ECO:0000259" key="2">
    <source>
        <dbReference type="Pfam" id="PF00561"/>
    </source>
</evidence>
<dbReference type="STRING" id="1271860.SAMN05216174_107146"/>
<feature type="chain" id="PRO_5038381557" evidence="1">
    <location>
        <begin position="17"/>
        <end position="353"/>
    </location>
</feature>
<proteinExistence type="predicted"/>
<dbReference type="GO" id="GO:0016787">
    <property type="term" value="F:hydrolase activity"/>
    <property type="evidence" value="ECO:0007669"/>
    <property type="project" value="UniProtKB-KW"/>
</dbReference>
<name>A0A1G6S127_9PSEU</name>
<sequence>MRVPVTLALLVTTLMAALAPPADTEPRRRALVARTVDGFRIAVREVLAGRRTGRDPVLLLHGARVPSAASFDLPVPNGSLAEDLARAGHPVYLVDARGYGSSQRPEAMQRPPERSAPLVRGAEVVRDLDAAVDLARRRTGAERVALFGWATGGQWAGLYAALHPDKVGGLILFNSLYGGSAEHPGIGHGSPFEDPDHPGRFHFAAFGGYRHSTAAALLPSWDSSIPDADKSRWRDPEIAAAYQREALASDPRSAEQDPPAFRAPSGALEDSFYLATGRRLWDGSAVGARVLIVRSERDFWSRPADVTDLRRDLVHAAEVRAVTLAGATHYAHLDRPERGRDRLLAELLAFLDG</sequence>
<reference evidence="4" key="1">
    <citation type="submission" date="2016-10" db="EMBL/GenBank/DDBJ databases">
        <authorList>
            <person name="Varghese N."/>
            <person name="Submissions S."/>
        </authorList>
    </citation>
    <scope>NUCLEOTIDE SEQUENCE [LARGE SCALE GENOMIC DNA]</scope>
    <source>
        <strain evidence="4">IBRC-M 10403</strain>
    </source>
</reference>
<evidence type="ECO:0000256" key="1">
    <source>
        <dbReference type="SAM" id="SignalP"/>
    </source>
</evidence>
<evidence type="ECO:0000313" key="4">
    <source>
        <dbReference type="Proteomes" id="UP000199501"/>
    </source>
</evidence>
<keyword evidence="3" id="KW-0378">Hydrolase</keyword>
<feature type="signal peptide" evidence="1">
    <location>
        <begin position="1"/>
        <end position="16"/>
    </location>
</feature>
<gene>
    <name evidence="3" type="ORF">SAMN05216174_107146</name>
</gene>